<comment type="caution">
    <text evidence="2">The sequence shown here is derived from an EMBL/GenBank/DDBJ whole genome shotgun (WGS) entry which is preliminary data.</text>
</comment>
<feature type="region of interest" description="Disordered" evidence="1">
    <location>
        <begin position="1"/>
        <end position="79"/>
    </location>
</feature>
<dbReference type="AlphaFoldDB" id="A0A401QI98"/>
<gene>
    <name evidence="2" type="ORF">scyTo_0025752</name>
</gene>
<keyword evidence="3" id="KW-1185">Reference proteome</keyword>
<dbReference type="OMA" id="DHGENAH"/>
<evidence type="ECO:0000313" key="2">
    <source>
        <dbReference type="EMBL" id="GCB85072.1"/>
    </source>
</evidence>
<sequence>MRDNTQGRKHGGYTGLQLDAPSPPRREQPCPGQKMDLTGRREKTRSAEGWFQERKGYKGASNSMEGRAQKDGSHSLGNHTTWNNLLRKRKAIFDELSEKGTSDWGVASDWEVAEGSVPCENVADTRVSAKRMEKNCNFTNDCTRCSRYALGGGADHRGGGCKMAPVAKPCRSLKRRRFRKRWKLMQAFHMLLYRRISPLTFHWRIWNLSRKRRVPQPHGAKRGSQSDGTGQPADEGSESPANARPREWGACRKYPEEGKVFRDGRPGAAGPCSDSRKEARSPEGNEWLKAASRNPSVRLLGPSPAATCQPLPKDPRLVGQAGALEGAGKRSAASVPLRGSSPADSTEKPKAASSASVQTNSHGAPGLGRKLAGMDHGENAHQAQGARLTGKLPLDRGHPLYSRYVARQKDAPQVCRDEAGGDMSTHGSSLFGAQEQARGLPSGRTKPAETGVSVGQIPFSGVGGNNVFGERFGTLYWLSG</sequence>
<reference evidence="2 3" key="1">
    <citation type="journal article" date="2018" name="Nat. Ecol. Evol.">
        <title>Shark genomes provide insights into elasmobranch evolution and the origin of vertebrates.</title>
        <authorList>
            <person name="Hara Y"/>
            <person name="Yamaguchi K"/>
            <person name="Onimaru K"/>
            <person name="Kadota M"/>
            <person name="Koyanagi M"/>
            <person name="Keeley SD"/>
            <person name="Tatsumi K"/>
            <person name="Tanaka K"/>
            <person name="Motone F"/>
            <person name="Kageyama Y"/>
            <person name="Nozu R"/>
            <person name="Adachi N"/>
            <person name="Nishimura O"/>
            <person name="Nakagawa R"/>
            <person name="Tanegashima C"/>
            <person name="Kiyatake I"/>
            <person name="Matsumoto R"/>
            <person name="Murakumo K"/>
            <person name="Nishida K"/>
            <person name="Terakita A"/>
            <person name="Kuratani S"/>
            <person name="Sato K"/>
            <person name="Hyodo S Kuraku.S."/>
        </authorList>
    </citation>
    <scope>NUCLEOTIDE SEQUENCE [LARGE SCALE GENOMIC DNA]</scope>
</reference>
<evidence type="ECO:0000256" key="1">
    <source>
        <dbReference type="SAM" id="MobiDB-lite"/>
    </source>
</evidence>
<feature type="region of interest" description="Disordered" evidence="1">
    <location>
        <begin position="213"/>
        <end position="394"/>
    </location>
</feature>
<proteinExistence type="predicted"/>
<name>A0A401QI98_SCYTO</name>
<feature type="compositionally biased region" description="Basic and acidic residues" evidence="1">
    <location>
        <begin position="37"/>
        <end position="56"/>
    </location>
</feature>
<dbReference type="EMBL" id="BFAA01122873">
    <property type="protein sequence ID" value="GCB85072.1"/>
    <property type="molecule type" value="Genomic_DNA"/>
</dbReference>
<feature type="compositionally biased region" description="Polar residues" evidence="1">
    <location>
        <begin position="353"/>
        <end position="362"/>
    </location>
</feature>
<dbReference type="OrthoDB" id="1939479at2759"/>
<feature type="compositionally biased region" description="Basic and acidic residues" evidence="1">
    <location>
        <begin position="274"/>
        <end position="283"/>
    </location>
</feature>
<dbReference type="Proteomes" id="UP000288216">
    <property type="component" value="Unassembled WGS sequence"/>
</dbReference>
<accession>A0A401QI98</accession>
<protein>
    <submittedName>
        <fullName evidence="2">Uncharacterized protein</fullName>
    </submittedName>
</protein>
<evidence type="ECO:0000313" key="3">
    <source>
        <dbReference type="Proteomes" id="UP000288216"/>
    </source>
</evidence>
<feature type="compositionally biased region" description="Basic and acidic residues" evidence="1">
    <location>
        <begin position="244"/>
        <end position="265"/>
    </location>
</feature>
<organism evidence="2 3">
    <name type="scientific">Scyliorhinus torazame</name>
    <name type="common">Cloudy catshark</name>
    <name type="synonym">Catulus torazame</name>
    <dbReference type="NCBI Taxonomy" id="75743"/>
    <lineage>
        <taxon>Eukaryota</taxon>
        <taxon>Metazoa</taxon>
        <taxon>Chordata</taxon>
        <taxon>Craniata</taxon>
        <taxon>Vertebrata</taxon>
        <taxon>Chondrichthyes</taxon>
        <taxon>Elasmobranchii</taxon>
        <taxon>Galeomorphii</taxon>
        <taxon>Galeoidea</taxon>
        <taxon>Carcharhiniformes</taxon>
        <taxon>Scyliorhinidae</taxon>
        <taxon>Scyliorhinus</taxon>
    </lineage>
</organism>